<evidence type="ECO:0000256" key="1">
    <source>
        <dbReference type="ARBA" id="ARBA00022741"/>
    </source>
</evidence>
<feature type="region of interest" description="Disordered" evidence="3">
    <location>
        <begin position="175"/>
        <end position="194"/>
    </location>
</feature>
<feature type="compositionally biased region" description="Gly residues" evidence="3">
    <location>
        <begin position="359"/>
        <end position="369"/>
    </location>
</feature>
<keyword evidence="2" id="KW-0342">GTP-binding</keyword>
<reference evidence="4 5" key="1">
    <citation type="journal article" date="2016" name="Genome Biol. Evol.">
        <title>Divergent and convergent evolution of fungal pathogenicity.</title>
        <authorList>
            <person name="Shang Y."/>
            <person name="Xiao G."/>
            <person name="Zheng P."/>
            <person name="Cen K."/>
            <person name="Zhan S."/>
            <person name="Wang C."/>
        </authorList>
    </citation>
    <scope>NUCLEOTIDE SEQUENCE [LARGE SCALE GENOMIC DNA]</scope>
    <source>
        <strain evidence="4 5">RCEF 264</strain>
    </source>
</reference>
<dbReference type="EMBL" id="AZHD01000006">
    <property type="protein sequence ID" value="OAA62458.1"/>
    <property type="molecule type" value="Genomic_DNA"/>
</dbReference>
<proteinExistence type="predicted"/>
<evidence type="ECO:0000313" key="5">
    <source>
        <dbReference type="Proteomes" id="UP000076874"/>
    </source>
</evidence>
<keyword evidence="5" id="KW-1185">Reference proteome</keyword>
<dbReference type="STRING" id="1081102.A0A167VCD2"/>
<dbReference type="GO" id="GO:0032543">
    <property type="term" value="P:mitochondrial translation"/>
    <property type="evidence" value="ECO:0007669"/>
    <property type="project" value="TreeGrafter"/>
</dbReference>
<feature type="region of interest" description="Disordered" evidence="3">
    <location>
        <begin position="322"/>
        <end position="369"/>
    </location>
</feature>
<protein>
    <submittedName>
        <fullName evidence="4">Mitochondrial GTPase</fullName>
    </submittedName>
</protein>
<dbReference type="GO" id="GO:0005739">
    <property type="term" value="C:mitochondrion"/>
    <property type="evidence" value="ECO:0007669"/>
    <property type="project" value="TreeGrafter"/>
</dbReference>
<dbReference type="GO" id="GO:0003924">
    <property type="term" value="F:GTPase activity"/>
    <property type="evidence" value="ECO:0007669"/>
    <property type="project" value="TreeGrafter"/>
</dbReference>
<sequence length="369" mass="38232">MAPTRAGAAAVRVAVVQGDRAGLVCMAGRMAAQMPAPGWTRLLSTSQPVFFPLSPSPSPSPSPSLDDKPCESCPEDATDASLPFTPRTVYEPSTGVPRSYFIGHHRAALDHMRRVLATVGLVIECRDLRVPLTAWNPLLEASLMGTGVATENEDDGGRGNRGSTANVAHSMSLRGLSGPLRATPTSGTLPSTSTGRSRIIVYTKRDLVVDEGAPQPGAPPSLSPTPADLRRLAAFHHDNADAVLFMGAGSDEESKSSPSSSTGLRETTKLLAAVRAALVRGGLPDHAAAAQHLVHAWRRGALGRFCLDALDAEALAQARAAAQQGPPLSLNQARKQEKAQRKARATAKRSGTAVADLGSAGGEGSGAAG</sequence>
<name>A0A167VCD2_9HYPO</name>
<feature type="compositionally biased region" description="Low complexity" evidence="3">
    <location>
        <begin position="183"/>
        <end position="194"/>
    </location>
</feature>
<evidence type="ECO:0000256" key="2">
    <source>
        <dbReference type="ARBA" id="ARBA00023134"/>
    </source>
</evidence>
<dbReference type="PANTHER" id="PTHR45782:SF4">
    <property type="entry name" value="MITOCHONDRIAL RIBOSOME-ASSOCIATED GTPASE 1"/>
    <property type="match status" value="1"/>
</dbReference>
<feature type="region of interest" description="Disordered" evidence="3">
    <location>
        <begin position="50"/>
        <end position="86"/>
    </location>
</feature>
<keyword evidence="1" id="KW-0547">Nucleotide-binding</keyword>
<dbReference type="GO" id="GO:0005525">
    <property type="term" value="F:GTP binding"/>
    <property type="evidence" value="ECO:0007669"/>
    <property type="project" value="UniProtKB-KW"/>
</dbReference>
<dbReference type="Gene3D" id="1.10.1580.10">
    <property type="match status" value="1"/>
</dbReference>
<evidence type="ECO:0000256" key="3">
    <source>
        <dbReference type="SAM" id="MobiDB-lite"/>
    </source>
</evidence>
<dbReference type="OrthoDB" id="269151at2759"/>
<gene>
    <name evidence="4" type="ORF">SPI_03998</name>
</gene>
<dbReference type="AlphaFoldDB" id="A0A167VCD2"/>
<comment type="caution">
    <text evidence="4">The sequence shown here is derived from an EMBL/GenBank/DDBJ whole genome shotgun (WGS) entry which is preliminary data.</text>
</comment>
<organism evidence="4 5">
    <name type="scientific">Niveomyces insectorum RCEF 264</name>
    <dbReference type="NCBI Taxonomy" id="1081102"/>
    <lineage>
        <taxon>Eukaryota</taxon>
        <taxon>Fungi</taxon>
        <taxon>Dikarya</taxon>
        <taxon>Ascomycota</taxon>
        <taxon>Pezizomycotina</taxon>
        <taxon>Sordariomycetes</taxon>
        <taxon>Hypocreomycetidae</taxon>
        <taxon>Hypocreales</taxon>
        <taxon>Cordycipitaceae</taxon>
        <taxon>Niveomyces</taxon>
    </lineage>
</organism>
<evidence type="ECO:0000313" key="4">
    <source>
        <dbReference type="EMBL" id="OAA62458.1"/>
    </source>
</evidence>
<dbReference type="InterPro" id="IPR023179">
    <property type="entry name" value="GTP-bd_ortho_bundle_sf"/>
</dbReference>
<dbReference type="Proteomes" id="UP000076874">
    <property type="component" value="Unassembled WGS sequence"/>
</dbReference>
<dbReference type="PANTHER" id="PTHR45782">
    <property type="entry name" value="MITOCHONDRIAL RIBOSOME-ASSOCIATED GTPASE 1"/>
    <property type="match status" value="1"/>
</dbReference>
<accession>A0A167VCD2</accession>